<feature type="region of interest" description="Disordered" evidence="11">
    <location>
        <begin position="244"/>
        <end position="283"/>
    </location>
</feature>
<dbReference type="GeneTree" id="ENSGT00940000163742"/>
<evidence type="ECO:0000259" key="14">
    <source>
        <dbReference type="Pfam" id="PF25398"/>
    </source>
</evidence>
<evidence type="ECO:0000256" key="5">
    <source>
        <dbReference type="ARBA" id="ARBA00022692"/>
    </source>
</evidence>
<dbReference type="PANTHER" id="PTHR14043">
    <property type="entry name" value="CCAAT DISPLACEMENT PROTEIN-RELATED"/>
    <property type="match status" value="1"/>
</dbReference>
<dbReference type="GO" id="GO:0006891">
    <property type="term" value="P:intra-Golgi vesicle-mediated transport"/>
    <property type="evidence" value="ECO:0007669"/>
    <property type="project" value="InterPro"/>
</dbReference>
<feature type="domain" description="Cux N-terminal" evidence="14">
    <location>
        <begin position="4"/>
        <end position="93"/>
    </location>
</feature>
<comment type="similarity">
    <text evidence="2">Belongs to the CASP family.</text>
</comment>
<proteinExistence type="inferred from homology"/>
<evidence type="ECO:0000256" key="12">
    <source>
        <dbReference type="SAM" id="Phobius"/>
    </source>
</evidence>
<reference evidence="15" key="2">
    <citation type="submission" date="2025-08" db="UniProtKB">
        <authorList>
            <consortium name="Ensembl"/>
        </authorList>
    </citation>
    <scope>IDENTIFICATION</scope>
</reference>
<evidence type="ECO:0000256" key="4">
    <source>
        <dbReference type="ARBA" id="ARBA00022448"/>
    </source>
</evidence>
<evidence type="ECO:0000313" key="15">
    <source>
        <dbReference type="Ensembl" id="ENSSMAP00000060011.1"/>
    </source>
</evidence>
<dbReference type="GO" id="GO:0000977">
    <property type="term" value="F:RNA polymerase II transcription regulatory region sequence-specific DNA binding"/>
    <property type="evidence" value="ECO:0007669"/>
    <property type="project" value="TreeGrafter"/>
</dbReference>
<evidence type="ECO:0000256" key="6">
    <source>
        <dbReference type="ARBA" id="ARBA00022989"/>
    </source>
</evidence>
<evidence type="ECO:0000256" key="8">
    <source>
        <dbReference type="ARBA" id="ARBA00023054"/>
    </source>
</evidence>
<accession>A0A8D3DKF2</accession>
<dbReference type="Proteomes" id="UP000694558">
    <property type="component" value="Chromosome 3"/>
</dbReference>
<evidence type="ECO:0000256" key="7">
    <source>
        <dbReference type="ARBA" id="ARBA00023034"/>
    </source>
</evidence>
<keyword evidence="5 12" id="KW-0812">Transmembrane</keyword>
<dbReference type="InterPro" id="IPR057476">
    <property type="entry name" value="Cux_N"/>
</dbReference>
<keyword evidence="9 12" id="KW-0472">Membrane</keyword>
<dbReference type="PANTHER" id="PTHR14043:SF15">
    <property type="entry name" value="PROTEIN CASP"/>
    <property type="match status" value="1"/>
</dbReference>
<feature type="coiled-coil region" evidence="10">
    <location>
        <begin position="448"/>
        <end position="496"/>
    </location>
</feature>
<dbReference type="Pfam" id="PF08172">
    <property type="entry name" value="CASP_C"/>
    <property type="match status" value="1"/>
</dbReference>
<feature type="region of interest" description="Disordered" evidence="11">
    <location>
        <begin position="167"/>
        <end position="194"/>
    </location>
</feature>
<feature type="region of interest" description="Disordered" evidence="11">
    <location>
        <begin position="1"/>
        <end position="24"/>
    </location>
</feature>
<protein>
    <recommendedName>
        <fullName evidence="3">Protein CASP</fullName>
    </recommendedName>
</protein>
<evidence type="ECO:0000256" key="1">
    <source>
        <dbReference type="ARBA" id="ARBA00004409"/>
    </source>
</evidence>
<dbReference type="AlphaFoldDB" id="A0A8D3DKF2"/>
<name>A0A8D3DKF2_SCOMX</name>
<dbReference type="Ensembl" id="ENSSMAT00000080880.1">
    <property type="protein sequence ID" value="ENSSMAP00000060011.1"/>
    <property type="gene ID" value="ENSSMAG00000013100.2"/>
</dbReference>
<reference evidence="15" key="1">
    <citation type="submission" date="2023-05" db="EMBL/GenBank/DDBJ databases">
        <title>High-quality long-read genome of Scophthalmus maximus.</title>
        <authorList>
            <person name="Lien S."/>
            <person name="Martinez P."/>
        </authorList>
    </citation>
    <scope>NUCLEOTIDE SEQUENCE [LARGE SCALE GENOMIC DNA]</scope>
</reference>
<evidence type="ECO:0000256" key="10">
    <source>
        <dbReference type="SAM" id="Coils"/>
    </source>
</evidence>
<feature type="compositionally biased region" description="Low complexity" evidence="11">
    <location>
        <begin position="249"/>
        <end position="262"/>
    </location>
</feature>
<comment type="subcellular location">
    <subcellularLocation>
        <location evidence="1">Golgi apparatus membrane</location>
        <topology evidence="1">Single-pass type IV membrane protein</topology>
    </subcellularLocation>
</comment>
<evidence type="ECO:0000256" key="9">
    <source>
        <dbReference type="ARBA" id="ARBA00023136"/>
    </source>
</evidence>
<keyword evidence="4" id="KW-0813">Transport</keyword>
<evidence type="ECO:0000259" key="13">
    <source>
        <dbReference type="Pfam" id="PF08172"/>
    </source>
</evidence>
<dbReference type="GO" id="GO:0000981">
    <property type="term" value="F:DNA-binding transcription factor activity, RNA polymerase II-specific"/>
    <property type="evidence" value="ECO:0007669"/>
    <property type="project" value="TreeGrafter"/>
</dbReference>
<feature type="transmembrane region" description="Helical" evidence="12">
    <location>
        <begin position="562"/>
        <end position="583"/>
    </location>
</feature>
<sequence>MPLKELDATATQLANRQDESEQSRKKLIDLSREFKKNTPEFVVREDEPLLFFSLQIDALSKRSKEAEAAFLNVYKKIIDVPDPVPVLELAQQLQLKLQRMHDIETENTKLRETLEDYNKEFADVKNQEVTIKALKEKIREYEQSLKNQAENLAQEKQLQLHNDYAEKERKLQESQDSMSSRLEEAEHKSQSLQTALETTQAELFDLKTKYDEESTAKYDLHALIFLQHFSFSLQRAEAAQREAESLRDQLSLSNQSQPLSSPAKADPDSEQVAEVASHSSLEAELRAKERETAQLVEDVQRLQASLTKLRETTSSQITQLEQQLSSKTATLKDSSKPLEVLLLERNRSLQSESAALRIANAELSGHYGELQVEFSAAVHTSTEQKELILKLEQDLSTIQAMSSLPRPDADGSEVTNLGLIPEPIKEATAMFAGAPHPELPQGQMDSLLSIISSQRERYRSRNQELEAENRALQQTMQALQSELDSLRADNIKLYEKIKFLQSYPSKAGGSDDTVMRYSSQYEERLDPFASFSKKERQRRYLSLSPWDKATLSLGRMILSNKVARTIAFFYTLFLHCLVFLVLYKTAWSESIGRDCSAFCAKKYADHLHQFHENDQNL</sequence>
<keyword evidence="7" id="KW-0333">Golgi apparatus</keyword>
<evidence type="ECO:0000256" key="11">
    <source>
        <dbReference type="SAM" id="MobiDB-lite"/>
    </source>
</evidence>
<evidence type="ECO:0000256" key="3">
    <source>
        <dbReference type="ARBA" id="ARBA00018691"/>
    </source>
</evidence>
<evidence type="ECO:0000313" key="16">
    <source>
        <dbReference type="Proteomes" id="UP000694558"/>
    </source>
</evidence>
<dbReference type="GO" id="GO:0000139">
    <property type="term" value="C:Golgi membrane"/>
    <property type="evidence" value="ECO:0007669"/>
    <property type="project" value="UniProtKB-SubCell"/>
</dbReference>
<dbReference type="Pfam" id="PF25398">
    <property type="entry name" value="CUX1_N"/>
    <property type="match status" value="1"/>
</dbReference>
<feature type="domain" description="CASP C-terminal" evidence="13">
    <location>
        <begin position="370"/>
        <end position="586"/>
    </location>
</feature>
<dbReference type="GO" id="GO:0005634">
    <property type="term" value="C:nucleus"/>
    <property type="evidence" value="ECO:0007669"/>
    <property type="project" value="TreeGrafter"/>
</dbReference>
<keyword evidence="6 12" id="KW-1133">Transmembrane helix</keyword>
<evidence type="ECO:0000256" key="2">
    <source>
        <dbReference type="ARBA" id="ARBA00006415"/>
    </source>
</evidence>
<organism evidence="15 16">
    <name type="scientific">Scophthalmus maximus</name>
    <name type="common">Turbot</name>
    <name type="synonym">Psetta maxima</name>
    <dbReference type="NCBI Taxonomy" id="52904"/>
    <lineage>
        <taxon>Eukaryota</taxon>
        <taxon>Metazoa</taxon>
        <taxon>Chordata</taxon>
        <taxon>Craniata</taxon>
        <taxon>Vertebrata</taxon>
        <taxon>Euteleostomi</taxon>
        <taxon>Actinopterygii</taxon>
        <taxon>Neopterygii</taxon>
        <taxon>Teleostei</taxon>
        <taxon>Neoteleostei</taxon>
        <taxon>Acanthomorphata</taxon>
        <taxon>Carangaria</taxon>
        <taxon>Pleuronectiformes</taxon>
        <taxon>Pleuronectoidei</taxon>
        <taxon>Scophthalmidae</taxon>
        <taxon>Scophthalmus</taxon>
    </lineage>
</organism>
<gene>
    <name evidence="15" type="primary">cux1b</name>
</gene>
<keyword evidence="8 10" id="KW-0175">Coiled coil</keyword>
<dbReference type="InterPro" id="IPR012955">
    <property type="entry name" value="CASP_C"/>
</dbReference>